<sequence>MVCQRHGNVLCIMTFKHGLPHSDQPLNQLQKLRLQFFISHILNPL</sequence>
<dbReference type="AlphaFoldDB" id="A0A2P2QDJ5"/>
<accession>A0A2P2QDJ5</accession>
<organism evidence="1">
    <name type="scientific">Rhizophora mucronata</name>
    <name type="common">Asiatic mangrove</name>
    <dbReference type="NCBI Taxonomy" id="61149"/>
    <lineage>
        <taxon>Eukaryota</taxon>
        <taxon>Viridiplantae</taxon>
        <taxon>Streptophyta</taxon>
        <taxon>Embryophyta</taxon>
        <taxon>Tracheophyta</taxon>
        <taxon>Spermatophyta</taxon>
        <taxon>Magnoliopsida</taxon>
        <taxon>eudicotyledons</taxon>
        <taxon>Gunneridae</taxon>
        <taxon>Pentapetalae</taxon>
        <taxon>rosids</taxon>
        <taxon>fabids</taxon>
        <taxon>Malpighiales</taxon>
        <taxon>Rhizophoraceae</taxon>
        <taxon>Rhizophora</taxon>
    </lineage>
</organism>
<name>A0A2P2QDJ5_RHIMU</name>
<reference evidence="1" key="1">
    <citation type="submission" date="2018-02" db="EMBL/GenBank/DDBJ databases">
        <title>Rhizophora mucronata_Transcriptome.</title>
        <authorList>
            <person name="Meera S.P."/>
            <person name="Sreeshan A."/>
            <person name="Augustine A."/>
        </authorList>
    </citation>
    <scope>NUCLEOTIDE SEQUENCE</scope>
    <source>
        <tissue evidence="1">Leaf</tissue>
    </source>
</reference>
<proteinExistence type="predicted"/>
<protein>
    <submittedName>
        <fullName evidence="1">Uncharacterized protein</fullName>
    </submittedName>
</protein>
<evidence type="ECO:0000313" key="1">
    <source>
        <dbReference type="EMBL" id="MBX65042.1"/>
    </source>
</evidence>
<dbReference type="EMBL" id="GGEC01084558">
    <property type="protein sequence ID" value="MBX65042.1"/>
    <property type="molecule type" value="Transcribed_RNA"/>
</dbReference>